<dbReference type="EMBL" id="JADGMS010000019">
    <property type="protein sequence ID" value="KAF9660915.1"/>
    <property type="molecule type" value="Genomic_DNA"/>
</dbReference>
<evidence type="ECO:0000313" key="2">
    <source>
        <dbReference type="Proteomes" id="UP000657918"/>
    </source>
</evidence>
<gene>
    <name evidence="1" type="ORF">SADUNF_Sadunf19G0013300</name>
</gene>
<name>A0A835J0T6_9ROSI</name>
<reference evidence="1 2" key="1">
    <citation type="submission" date="2020-10" db="EMBL/GenBank/DDBJ databases">
        <title>Plant Genome Project.</title>
        <authorList>
            <person name="Zhang R.-G."/>
        </authorList>
    </citation>
    <scope>NUCLEOTIDE SEQUENCE [LARGE SCALE GENOMIC DNA]</scope>
    <source>
        <strain evidence="1">FAFU-HL-1</strain>
        <tissue evidence="1">Leaf</tissue>
    </source>
</reference>
<comment type="caution">
    <text evidence="1">The sequence shown here is derived from an EMBL/GenBank/DDBJ whole genome shotgun (WGS) entry which is preliminary data.</text>
</comment>
<evidence type="ECO:0000313" key="1">
    <source>
        <dbReference type="EMBL" id="KAF9660915.1"/>
    </source>
</evidence>
<sequence>MTMRCTYNENRTVHGGFLTVKGWDTVLHSFSTAILVEAILVLLDLDNGDNDSLLLLLLLLCPLRRLEGVGDRLLRLLPGVRIGVRRADTVSPSASSSVGEFCRRRASACFFDHSITGKEVYVLHGQAGELPLPPRVEKVEAHAKKISEAAQMKISGHLHLKSYKSKSLAPSGDKCQEKNTDKCSVFKKLTLKRRPRDARFFQAHTTSKMHHVAQIIRVPRQKRQCRSDENMFGWRDTEGDIKIKESPRQFLEGQEDVSPLSQLSLFFTVKEFLKIQVNSGYLFPLHQASRRPPHSSSLLLPKIVKRGKGEHTETEKLKFNQLARHEVGSSI</sequence>
<dbReference type="AlphaFoldDB" id="A0A835J0T6"/>
<organism evidence="1 2">
    <name type="scientific">Salix dunnii</name>
    <dbReference type="NCBI Taxonomy" id="1413687"/>
    <lineage>
        <taxon>Eukaryota</taxon>
        <taxon>Viridiplantae</taxon>
        <taxon>Streptophyta</taxon>
        <taxon>Embryophyta</taxon>
        <taxon>Tracheophyta</taxon>
        <taxon>Spermatophyta</taxon>
        <taxon>Magnoliopsida</taxon>
        <taxon>eudicotyledons</taxon>
        <taxon>Gunneridae</taxon>
        <taxon>Pentapetalae</taxon>
        <taxon>rosids</taxon>
        <taxon>fabids</taxon>
        <taxon>Malpighiales</taxon>
        <taxon>Salicaceae</taxon>
        <taxon>Saliceae</taxon>
        <taxon>Salix</taxon>
    </lineage>
</organism>
<accession>A0A835J0T6</accession>
<keyword evidence="2" id="KW-1185">Reference proteome</keyword>
<protein>
    <submittedName>
        <fullName evidence="1">Uncharacterized protein</fullName>
    </submittedName>
</protein>
<dbReference type="Proteomes" id="UP000657918">
    <property type="component" value="Unassembled WGS sequence"/>
</dbReference>
<proteinExistence type="predicted"/>